<gene>
    <name evidence="1" type="ORF">DJ013_05930</name>
</gene>
<dbReference type="OrthoDB" id="965885at2"/>
<accession>A0A2Z4G9H6</accession>
<dbReference type="PROSITE" id="PS51257">
    <property type="entry name" value="PROKAR_LIPOPROTEIN"/>
    <property type="match status" value="1"/>
</dbReference>
<dbReference type="RefSeq" id="WP_111370832.1">
    <property type="nucleotide sequence ID" value="NZ_CP029480.1"/>
</dbReference>
<sequence length="75" mass="8251">MKKISFLLLVAATAILSSCNYQKNNSIKQADLHEGDERIYGDGPDAPARQLAKQYEATPEDIARAAALRVKIYGE</sequence>
<keyword evidence="2" id="KW-1185">Reference proteome</keyword>
<protein>
    <submittedName>
        <fullName evidence="1">Uncharacterized protein</fullName>
    </submittedName>
</protein>
<dbReference type="Proteomes" id="UP000249873">
    <property type="component" value="Chromosome"/>
</dbReference>
<proteinExistence type="predicted"/>
<evidence type="ECO:0000313" key="2">
    <source>
        <dbReference type="Proteomes" id="UP000249873"/>
    </source>
</evidence>
<dbReference type="AlphaFoldDB" id="A0A2Z4G9H6"/>
<reference evidence="1 2" key="1">
    <citation type="submission" date="2018-05" db="EMBL/GenBank/DDBJ databases">
        <title>Complete genome sequence of Arcticibacterium luteifluviistationis SM1504T, a cytophagaceae bacterium isolated from Arctic surface seawater.</title>
        <authorList>
            <person name="Li Y."/>
            <person name="Qin Q.-L."/>
        </authorList>
    </citation>
    <scope>NUCLEOTIDE SEQUENCE [LARGE SCALE GENOMIC DNA]</scope>
    <source>
        <strain evidence="1 2">SM1504</strain>
    </source>
</reference>
<evidence type="ECO:0000313" key="1">
    <source>
        <dbReference type="EMBL" id="AWV97730.1"/>
    </source>
</evidence>
<dbReference type="KEGG" id="als:DJ013_05930"/>
<dbReference type="EMBL" id="CP029480">
    <property type="protein sequence ID" value="AWV97730.1"/>
    <property type="molecule type" value="Genomic_DNA"/>
</dbReference>
<name>A0A2Z4G9H6_9BACT</name>
<organism evidence="1 2">
    <name type="scientific">Arcticibacterium luteifluviistationis</name>
    <dbReference type="NCBI Taxonomy" id="1784714"/>
    <lineage>
        <taxon>Bacteria</taxon>
        <taxon>Pseudomonadati</taxon>
        <taxon>Bacteroidota</taxon>
        <taxon>Cytophagia</taxon>
        <taxon>Cytophagales</taxon>
        <taxon>Leadbetterellaceae</taxon>
        <taxon>Arcticibacterium</taxon>
    </lineage>
</organism>